<accession>A0AAN7CAI6</accession>
<reference evidence="2" key="1">
    <citation type="journal article" date="2023" name="Mol. Phylogenet. Evol.">
        <title>Genome-scale phylogeny and comparative genomics of the fungal order Sordariales.</title>
        <authorList>
            <person name="Hensen N."/>
            <person name="Bonometti L."/>
            <person name="Westerberg I."/>
            <person name="Brannstrom I.O."/>
            <person name="Guillou S."/>
            <person name="Cros-Aarteil S."/>
            <person name="Calhoun S."/>
            <person name="Haridas S."/>
            <person name="Kuo A."/>
            <person name="Mondo S."/>
            <person name="Pangilinan J."/>
            <person name="Riley R."/>
            <person name="LaButti K."/>
            <person name="Andreopoulos B."/>
            <person name="Lipzen A."/>
            <person name="Chen C."/>
            <person name="Yan M."/>
            <person name="Daum C."/>
            <person name="Ng V."/>
            <person name="Clum A."/>
            <person name="Steindorff A."/>
            <person name="Ohm R.A."/>
            <person name="Martin F."/>
            <person name="Silar P."/>
            <person name="Natvig D.O."/>
            <person name="Lalanne C."/>
            <person name="Gautier V."/>
            <person name="Ament-Velasquez S.L."/>
            <person name="Kruys A."/>
            <person name="Hutchinson M.I."/>
            <person name="Powell A.J."/>
            <person name="Barry K."/>
            <person name="Miller A.N."/>
            <person name="Grigoriev I.V."/>
            <person name="Debuchy R."/>
            <person name="Gladieux P."/>
            <person name="Hiltunen Thoren M."/>
            <person name="Johannesson H."/>
        </authorList>
    </citation>
    <scope>NUCLEOTIDE SEQUENCE</scope>
    <source>
        <strain evidence="2">CBS 532.94</strain>
    </source>
</reference>
<evidence type="ECO:0000313" key="2">
    <source>
        <dbReference type="EMBL" id="KAK4238438.1"/>
    </source>
</evidence>
<proteinExistence type="predicted"/>
<dbReference type="Proteomes" id="UP001303760">
    <property type="component" value="Unassembled WGS sequence"/>
</dbReference>
<feature type="compositionally biased region" description="Low complexity" evidence="1">
    <location>
        <begin position="139"/>
        <end position="153"/>
    </location>
</feature>
<dbReference type="EMBL" id="MU860095">
    <property type="protein sequence ID" value="KAK4238438.1"/>
    <property type="molecule type" value="Genomic_DNA"/>
</dbReference>
<feature type="compositionally biased region" description="Basic and acidic residues" evidence="1">
    <location>
        <begin position="100"/>
        <end position="114"/>
    </location>
</feature>
<feature type="region of interest" description="Disordered" evidence="1">
    <location>
        <begin position="92"/>
        <end position="285"/>
    </location>
</feature>
<feature type="compositionally biased region" description="Polar residues" evidence="1">
    <location>
        <begin position="257"/>
        <end position="271"/>
    </location>
</feature>
<organism evidence="2 3">
    <name type="scientific">Achaetomium macrosporum</name>
    <dbReference type="NCBI Taxonomy" id="79813"/>
    <lineage>
        <taxon>Eukaryota</taxon>
        <taxon>Fungi</taxon>
        <taxon>Dikarya</taxon>
        <taxon>Ascomycota</taxon>
        <taxon>Pezizomycotina</taxon>
        <taxon>Sordariomycetes</taxon>
        <taxon>Sordariomycetidae</taxon>
        <taxon>Sordariales</taxon>
        <taxon>Chaetomiaceae</taxon>
        <taxon>Achaetomium</taxon>
    </lineage>
</organism>
<feature type="region of interest" description="Disordered" evidence="1">
    <location>
        <begin position="1"/>
        <end position="44"/>
    </location>
</feature>
<sequence length="332" mass="37763">MSVKFRRSSPNGGYEHQRSDSGFSDCESHTSTPDRGYLVPGDEDPGIYSIRRALESSRQECDEAKARARELERTLKKITTELEEAKARMRALSNENENLVEEKQSLTKSNKELAEQNAQLQETVKELNKELKKAHRKSSSVSSPSGSSGNASESSDEKKLRRSSSKRHKEPSGRTEKEKERDREREKEREKERARERRKEEKAAQEEQDRLDRLRQRFDARGEESDAKSSSTSTRSQRNRSDSYIEPLGHPAPRPQVSVTGPLSPTRQYSSYATTTAPNYPTAPAYQSIREPYSAATPRPHHPTVYVAADEYSTYGVVDDQYAVPRSTRHAR</sequence>
<feature type="compositionally biased region" description="Low complexity" evidence="1">
    <location>
        <begin position="272"/>
        <end position="285"/>
    </location>
</feature>
<comment type="caution">
    <text evidence="2">The sequence shown here is derived from an EMBL/GenBank/DDBJ whole genome shotgun (WGS) entry which is preliminary data.</text>
</comment>
<evidence type="ECO:0000313" key="3">
    <source>
        <dbReference type="Proteomes" id="UP001303760"/>
    </source>
</evidence>
<protein>
    <submittedName>
        <fullName evidence="2">Uncharacterized protein</fullName>
    </submittedName>
</protein>
<gene>
    <name evidence="2" type="ORF">C8A03DRAFT_33524</name>
</gene>
<feature type="compositionally biased region" description="Basic and acidic residues" evidence="1">
    <location>
        <begin position="170"/>
        <end position="227"/>
    </location>
</feature>
<evidence type="ECO:0000256" key="1">
    <source>
        <dbReference type="SAM" id="MobiDB-lite"/>
    </source>
</evidence>
<keyword evidence="3" id="KW-1185">Reference proteome</keyword>
<dbReference type="AlphaFoldDB" id="A0AAN7CAI6"/>
<reference evidence="2" key="2">
    <citation type="submission" date="2023-05" db="EMBL/GenBank/DDBJ databases">
        <authorList>
            <consortium name="Lawrence Berkeley National Laboratory"/>
            <person name="Steindorff A."/>
            <person name="Hensen N."/>
            <person name="Bonometti L."/>
            <person name="Westerberg I."/>
            <person name="Brannstrom I.O."/>
            <person name="Guillou S."/>
            <person name="Cros-Aarteil S."/>
            <person name="Calhoun S."/>
            <person name="Haridas S."/>
            <person name="Kuo A."/>
            <person name="Mondo S."/>
            <person name="Pangilinan J."/>
            <person name="Riley R."/>
            <person name="Labutti K."/>
            <person name="Andreopoulos B."/>
            <person name="Lipzen A."/>
            <person name="Chen C."/>
            <person name="Yanf M."/>
            <person name="Daum C."/>
            <person name="Ng V."/>
            <person name="Clum A."/>
            <person name="Ohm R."/>
            <person name="Martin F."/>
            <person name="Silar P."/>
            <person name="Natvig D."/>
            <person name="Lalanne C."/>
            <person name="Gautier V."/>
            <person name="Ament-Velasquez S.L."/>
            <person name="Kruys A."/>
            <person name="Hutchinson M.I."/>
            <person name="Powell A.J."/>
            <person name="Barry K."/>
            <person name="Miller A.N."/>
            <person name="Grigoriev I.V."/>
            <person name="Debuchy R."/>
            <person name="Gladieux P."/>
            <person name="Thoren M.H."/>
            <person name="Johannesson H."/>
        </authorList>
    </citation>
    <scope>NUCLEOTIDE SEQUENCE</scope>
    <source>
        <strain evidence="2">CBS 532.94</strain>
    </source>
</reference>
<name>A0AAN7CAI6_9PEZI</name>
<feature type="compositionally biased region" description="Basic residues" evidence="1">
    <location>
        <begin position="160"/>
        <end position="169"/>
    </location>
</feature>